<dbReference type="NCBIfam" id="TIGR00229">
    <property type="entry name" value="sensory_box"/>
    <property type="match status" value="1"/>
</dbReference>
<dbReference type="Gene3D" id="3.30.70.270">
    <property type="match status" value="1"/>
</dbReference>
<dbReference type="Gene3D" id="3.20.20.450">
    <property type="entry name" value="EAL domain"/>
    <property type="match status" value="1"/>
</dbReference>
<dbReference type="Proteomes" id="UP000612585">
    <property type="component" value="Unassembled WGS sequence"/>
</dbReference>
<dbReference type="PANTHER" id="PTHR44757">
    <property type="entry name" value="DIGUANYLATE CYCLASE DGCP"/>
    <property type="match status" value="1"/>
</dbReference>
<protein>
    <recommendedName>
        <fullName evidence="8">PAS domain S-box-containing protein/diguanylate cyclase (GGDEF) domain-containing protein</fullName>
    </recommendedName>
</protein>
<feature type="transmembrane region" description="Helical" evidence="1">
    <location>
        <begin position="82"/>
        <end position="103"/>
    </location>
</feature>
<evidence type="ECO:0000259" key="3">
    <source>
        <dbReference type="PROSITE" id="PS50113"/>
    </source>
</evidence>
<dbReference type="InterPro" id="IPR043128">
    <property type="entry name" value="Rev_trsase/Diguanyl_cyclase"/>
</dbReference>
<accession>A0A8J4E696</accession>
<dbReference type="SMART" id="SM00052">
    <property type="entry name" value="EAL"/>
    <property type="match status" value="1"/>
</dbReference>
<dbReference type="InterPro" id="IPR035965">
    <property type="entry name" value="PAS-like_dom_sf"/>
</dbReference>
<dbReference type="SUPFAM" id="SSF55785">
    <property type="entry name" value="PYP-like sensor domain (PAS domain)"/>
    <property type="match status" value="1"/>
</dbReference>
<evidence type="ECO:0000259" key="5">
    <source>
        <dbReference type="PROSITE" id="PS50887"/>
    </source>
</evidence>
<feature type="transmembrane region" description="Helical" evidence="1">
    <location>
        <begin position="275"/>
        <end position="300"/>
    </location>
</feature>
<dbReference type="EMBL" id="BOPG01000085">
    <property type="protein sequence ID" value="GIJ62994.1"/>
    <property type="molecule type" value="Genomic_DNA"/>
</dbReference>
<keyword evidence="1" id="KW-1133">Transmembrane helix</keyword>
<dbReference type="CDD" id="cd01948">
    <property type="entry name" value="EAL"/>
    <property type="match status" value="1"/>
</dbReference>
<feature type="domain" description="GGDEF" evidence="5">
    <location>
        <begin position="594"/>
        <end position="726"/>
    </location>
</feature>
<evidence type="ECO:0008006" key="8">
    <source>
        <dbReference type="Google" id="ProtNLM"/>
    </source>
</evidence>
<feature type="transmembrane region" description="Helical" evidence="1">
    <location>
        <begin position="150"/>
        <end position="170"/>
    </location>
</feature>
<feature type="transmembrane region" description="Helical" evidence="1">
    <location>
        <begin position="6"/>
        <end position="39"/>
    </location>
</feature>
<dbReference type="InterPro" id="IPR000700">
    <property type="entry name" value="PAS-assoc_C"/>
</dbReference>
<dbReference type="SUPFAM" id="SSF55073">
    <property type="entry name" value="Nucleotide cyclase"/>
    <property type="match status" value="1"/>
</dbReference>
<dbReference type="PROSITE" id="PS50883">
    <property type="entry name" value="EAL"/>
    <property type="match status" value="1"/>
</dbReference>
<dbReference type="SMART" id="SM00086">
    <property type="entry name" value="PAC"/>
    <property type="match status" value="1"/>
</dbReference>
<dbReference type="PANTHER" id="PTHR44757:SF2">
    <property type="entry name" value="BIOFILM ARCHITECTURE MAINTENANCE PROTEIN MBAA"/>
    <property type="match status" value="1"/>
</dbReference>
<reference evidence="6" key="1">
    <citation type="submission" date="2021-01" db="EMBL/GenBank/DDBJ databases">
        <title>Whole genome shotgun sequence of Virgisporangium aurantiacum NBRC 16421.</title>
        <authorList>
            <person name="Komaki H."/>
            <person name="Tamura T."/>
        </authorList>
    </citation>
    <scope>NUCLEOTIDE SEQUENCE</scope>
    <source>
        <strain evidence="6">NBRC 16421</strain>
    </source>
</reference>
<gene>
    <name evidence="6" type="ORF">Vau01_105100</name>
</gene>
<feature type="domain" description="PAS" evidence="2">
    <location>
        <begin position="441"/>
        <end position="477"/>
    </location>
</feature>
<dbReference type="NCBIfam" id="TIGR00254">
    <property type="entry name" value="GGDEF"/>
    <property type="match status" value="1"/>
</dbReference>
<keyword evidence="1" id="KW-0472">Membrane</keyword>
<evidence type="ECO:0000259" key="4">
    <source>
        <dbReference type="PROSITE" id="PS50883"/>
    </source>
</evidence>
<dbReference type="Gene3D" id="3.30.450.20">
    <property type="entry name" value="PAS domain"/>
    <property type="match status" value="1"/>
</dbReference>
<dbReference type="CDD" id="cd00130">
    <property type="entry name" value="PAS"/>
    <property type="match status" value="1"/>
</dbReference>
<dbReference type="FunFam" id="3.20.20.450:FF:000001">
    <property type="entry name" value="Cyclic di-GMP phosphodiesterase yahA"/>
    <property type="match status" value="1"/>
</dbReference>
<dbReference type="InterPro" id="IPR052155">
    <property type="entry name" value="Biofilm_reg_signaling"/>
</dbReference>
<feature type="transmembrane region" description="Helical" evidence="1">
    <location>
        <begin position="247"/>
        <end position="269"/>
    </location>
</feature>
<evidence type="ECO:0000256" key="1">
    <source>
        <dbReference type="SAM" id="Phobius"/>
    </source>
</evidence>
<feature type="transmembrane region" description="Helical" evidence="1">
    <location>
        <begin position="51"/>
        <end position="70"/>
    </location>
</feature>
<feature type="transmembrane region" description="Helical" evidence="1">
    <location>
        <begin position="115"/>
        <end position="138"/>
    </location>
</feature>
<sequence length="1001" mass="107546">MYALWVGLVVVVYVAVPAIGPLTYGVMVLTAFVSIMVGVRRNRPRRRLPWYLFAGGQLSFAVGTVTSLVLAEMLHRRAFPSVADAIFLGMFVPLSLLALRQLIRSGATVRDRASMLDAMILTAGAGLLSWTFLISPYLENPNLTLVEKAISVAYPLYDVLFLALLVRFAIGTARSPSVNLLLISGIGMLTADALYGLSQLNGAWALGGPIDLGWFLYFIAGGAAALPRSMTALTEPRVVLAPTEVHARRLVLGVASLVAPTILFFQALHGPVQDGLVIAIGSAVLVLLALARMSVVAGGLRRTLNRERELRRACEALLAATNAGEVRDVVHRAIATLLPPDTPHRAVLLLEGPETRDEQPANVSMRYTRSLPASAAAALGSFELTLHCPLSLGDRYVGDLYVAAAEAPLVDLQEAAPVLVGQAASILSTFALNREINRRDSEAYFRTLILNATDVILIVDAGGTVKYASPSAQVVFGTDDLADVDVTTLVAPDLRAVLTGDLTPEDADATGDQQWIVQRPDGTRVEVEMTVRDLRHEPTVDGLVLTLRDVTERRRLERELLRRAYIDPLTGLGNRLQFQDTVRNACVDAEASGTVAGVLLVNMDDFRLVNDTMGHDMGDALLIAIAERLADGVAGHGPVARLGADEFGTIVTGAAGVDEIEVIVERVITAFLDPFLIAGSSVTAQPTIGVSTTADATDSQQLISQADVALGAAKGAGKARWRRYEASLHAAVLQRMQLRAELDQAIADNAFTLHYQPIVDLATARVRGLEALVRWQHPTRGTVPPLEFIQVAEECGLIVPLGEWVMRTSIETAARWYHRFAADPPYISVNVSVRQFRAPGFVNRVLATLTRSGLPPRLLTVEITESLLLGDHESIGADIAVLRQAGVKVSIDDFGTGYSSLSYLHRVPVDTLKLDKSFVDTISTSAHQLDLVRGIIQLAATLRLSVVAEGIETAADQQLLVESGCAYGQGYLFARPLPGDQVDAWLDAQVGQPDRVGTPAA</sequence>
<dbReference type="Pfam" id="PF00990">
    <property type="entry name" value="GGDEF"/>
    <property type="match status" value="1"/>
</dbReference>
<name>A0A8J4E696_9ACTN</name>
<dbReference type="SMART" id="SM00267">
    <property type="entry name" value="GGDEF"/>
    <property type="match status" value="1"/>
</dbReference>
<organism evidence="6 7">
    <name type="scientific">Virgisporangium aurantiacum</name>
    <dbReference type="NCBI Taxonomy" id="175570"/>
    <lineage>
        <taxon>Bacteria</taxon>
        <taxon>Bacillati</taxon>
        <taxon>Actinomycetota</taxon>
        <taxon>Actinomycetes</taxon>
        <taxon>Micromonosporales</taxon>
        <taxon>Micromonosporaceae</taxon>
        <taxon>Virgisporangium</taxon>
    </lineage>
</organism>
<keyword evidence="1" id="KW-0812">Transmembrane</keyword>
<keyword evidence="7" id="KW-1185">Reference proteome</keyword>
<dbReference type="PROSITE" id="PS50112">
    <property type="entry name" value="PAS"/>
    <property type="match status" value="1"/>
</dbReference>
<feature type="transmembrane region" description="Helical" evidence="1">
    <location>
        <begin position="203"/>
        <end position="226"/>
    </location>
</feature>
<evidence type="ECO:0000313" key="7">
    <source>
        <dbReference type="Proteomes" id="UP000612585"/>
    </source>
</evidence>
<dbReference type="InterPro" id="IPR001633">
    <property type="entry name" value="EAL_dom"/>
</dbReference>
<dbReference type="InterPro" id="IPR000160">
    <property type="entry name" value="GGDEF_dom"/>
</dbReference>
<dbReference type="PROSITE" id="PS50113">
    <property type="entry name" value="PAC"/>
    <property type="match status" value="1"/>
</dbReference>
<proteinExistence type="predicted"/>
<evidence type="ECO:0000259" key="2">
    <source>
        <dbReference type="PROSITE" id="PS50112"/>
    </source>
</evidence>
<feature type="domain" description="EAL" evidence="4">
    <location>
        <begin position="735"/>
        <end position="990"/>
    </location>
</feature>
<evidence type="ECO:0000313" key="6">
    <source>
        <dbReference type="EMBL" id="GIJ62994.1"/>
    </source>
</evidence>
<dbReference type="InterPro" id="IPR001610">
    <property type="entry name" value="PAC"/>
</dbReference>
<feature type="domain" description="PAC" evidence="3">
    <location>
        <begin position="511"/>
        <end position="562"/>
    </location>
</feature>
<dbReference type="AlphaFoldDB" id="A0A8J4E696"/>
<dbReference type="PROSITE" id="PS50887">
    <property type="entry name" value="GGDEF"/>
    <property type="match status" value="1"/>
</dbReference>
<dbReference type="InterPro" id="IPR035919">
    <property type="entry name" value="EAL_sf"/>
</dbReference>
<dbReference type="SUPFAM" id="SSF141868">
    <property type="entry name" value="EAL domain-like"/>
    <property type="match status" value="1"/>
</dbReference>
<dbReference type="CDD" id="cd01949">
    <property type="entry name" value="GGDEF"/>
    <property type="match status" value="1"/>
</dbReference>
<dbReference type="InterPro" id="IPR029787">
    <property type="entry name" value="Nucleotide_cyclase"/>
</dbReference>
<comment type="caution">
    <text evidence="6">The sequence shown here is derived from an EMBL/GenBank/DDBJ whole genome shotgun (WGS) entry which is preliminary data.</text>
</comment>
<dbReference type="Pfam" id="PF00563">
    <property type="entry name" value="EAL"/>
    <property type="match status" value="1"/>
</dbReference>
<feature type="transmembrane region" description="Helical" evidence="1">
    <location>
        <begin position="177"/>
        <end position="197"/>
    </location>
</feature>
<dbReference type="InterPro" id="IPR000014">
    <property type="entry name" value="PAS"/>
</dbReference>